<dbReference type="Pfam" id="PF13470">
    <property type="entry name" value="PIN_3"/>
    <property type="match status" value="1"/>
</dbReference>
<dbReference type="RefSeq" id="WP_255038426.1">
    <property type="nucleotide sequence ID" value="NZ_RJUF01000176.1"/>
</dbReference>
<gene>
    <name evidence="2" type="ORF">EGI31_17485</name>
</gene>
<reference evidence="2 3" key="1">
    <citation type="submission" date="2018-11" db="EMBL/GenBank/DDBJ databases">
        <title>Novel bacteria species description.</title>
        <authorList>
            <person name="Han J.-H."/>
        </authorList>
    </citation>
    <scope>NUCLEOTIDE SEQUENCE [LARGE SCALE GENOMIC DNA]</scope>
    <source>
        <strain evidence="2 3">KCTC23259</strain>
    </source>
</reference>
<organism evidence="2 3">
    <name type="scientific">Lacihabitans soyangensis</name>
    <dbReference type="NCBI Taxonomy" id="869394"/>
    <lineage>
        <taxon>Bacteria</taxon>
        <taxon>Pseudomonadati</taxon>
        <taxon>Bacteroidota</taxon>
        <taxon>Cytophagia</taxon>
        <taxon>Cytophagales</taxon>
        <taxon>Leadbetterellaceae</taxon>
        <taxon>Lacihabitans</taxon>
    </lineage>
</organism>
<dbReference type="PANTHER" id="PTHR34610">
    <property type="entry name" value="SSL7007 PROTEIN"/>
    <property type="match status" value="1"/>
</dbReference>
<evidence type="ECO:0000259" key="1">
    <source>
        <dbReference type="SMART" id="SM00670"/>
    </source>
</evidence>
<protein>
    <submittedName>
        <fullName evidence="2">Toxin-antitoxin system toxin component, PIN family</fullName>
    </submittedName>
</protein>
<dbReference type="InterPro" id="IPR002716">
    <property type="entry name" value="PIN_dom"/>
</dbReference>
<evidence type="ECO:0000313" key="3">
    <source>
        <dbReference type="Proteomes" id="UP001204144"/>
    </source>
</evidence>
<feature type="domain" description="PIN" evidence="1">
    <location>
        <begin position="4"/>
        <end position="116"/>
    </location>
</feature>
<name>A0AAE3H411_9BACT</name>
<dbReference type="SMART" id="SM00670">
    <property type="entry name" value="PINc"/>
    <property type="match status" value="1"/>
</dbReference>
<dbReference type="AlphaFoldDB" id="A0AAE3H411"/>
<dbReference type="PANTHER" id="PTHR34610:SF3">
    <property type="entry name" value="SSL7007 PROTEIN"/>
    <property type="match status" value="1"/>
</dbReference>
<dbReference type="SUPFAM" id="SSF88723">
    <property type="entry name" value="PIN domain-like"/>
    <property type="match status" value="1"/>
</dbReference>
<keyword evidence="3" id="KW-1185">Reference proteome</keyword>
<evidence type="ECO:0000313" key="2">
    <source>
        <dbReference type="EMBL" id="MCP9764734.1"/>
    </source>
</evidence>
<comment type="caution">
    <text evidence="2">The sequence shown here is derived from an EMBL/GenBank/DDBJ whole genome shotgun (WGS) entry which is preliminary data.</text>
</comment>
<dbReference type="EMBL" id="RJUF01000176">
    <property type="protein sequence ID" value="MCP9764734.1"/>
    <property type="molecule type" value="Genomic_DNA"/>
</dbReference>
<proteinExistence type="predicted"/>
<dbReference type="NCBIfam" id="TIGR00305">
    <property type="entry name" value="putative toxin-antitoxin system toxin component, PIN family"/>
    <property type="match status" value="1"/>
</dbReference>
<dbReference type="Proteomes" id="UP001204144">
    <property type="component" value="Unassembled WGS sequence"/>
</dbReference>
<accession>A0AAE3H411</accession>
<dbReference type="InterPro" id="IPR002850">
    <property type="entry name" value="PIN_toxin-like"/>
</dbReference>
<sequence length="135" mass="15375">MANNRYVLDTNVLISAIVWPDSIPHKALLKAMTSEVLISNDLRNELIEVFSRPKFDKYKSNAERNRELGNFIEKCTFIQVYSKLDVCRDKKDNMVLELAKDGNAILIVSGDDDLLSLNPFQGIQIITAREFLELA</sequence>
<dbReference type="Gene3D" id="3.40.50.1010">
    <property type="entry name" value="5'-nuclease"/>
    <property type="match status" value="1"/>
</dbReference>
<dbReference type="InterPro" id="IPR029060">
    <property type="entry name" value="PIN-like_dom_sf"/>
</dbReference>